<keyword evidence="1" id="KW-1133">Transmembrane helix</keyword>
<dbReference type="InterPro" id="IPR051599">
    <property type="entry name" value="Cell_Envelope_Assoc"/>
</dbReference>
<dbReference type="Gene3D" id="3.40.50.620">
    <property type="entry name" value="HUPs"/>
    <property type="match status" value="1"/>
</dbReference>
<evidence type="ECO:0000256" key="1">
    <source>
        <dbReference type="SAM" id="Phobius"/>
    </source>
</evidence>
<organism evidence="3 4">
    <name type="scientific">Thermosipho japonicus</name>
    <dbReference type="NCBI Taxonomy" id="90323"/>
    <lineage>
        <taxon>Bacteria</taxon>
        <taxon>Thermotogati</taxon>
        <taxon>Thermotogota</taxon>
        <taxon>Thermotogae</taxon>
        <taxon>Thermotogales</taxon>
        <taxon>Fervidobacteriaceae</taxon>
        <taxon>Thermosipho</taxon>
    </lineage>
</organism>
<dbReference type="CDD" id="cd06259">
    <property type="entry name" value="YdcF-like"/>
    <property type="match status" value="1"/>
</dbReference>
<proteinExistence type="predicted"/>
<dbReference type="GO" id="GO:0005886">
    <property type="term" value="C:plasma membrane"/>
    <property type="evidence" value="ECO:0007669"/>
    <property type="project" value="TreeGrafter"/>
</dbReference>
<comment type="caution">
    <text evidence="3">The sequence shown here is derived from an EMBL/GenBank/DDBJ whole genome shotgun (WGS) entry which is preliminary data.</text>
</comment>
<dbReference type="InterPro" id="IPR003848">
    <property type="entry name" value="DUF218"/>
</dbReference>
<keyword evidence="4" id="KW-1185">Reference proteome</keyword>
<keyword evidence="1" id="KW-0812">Transmembrane</keyword>
<feature type="transmembrane region" description="Helical" evidence="1">
    <location>
        <begin position="7"/>
        <end position="30"/>
    </location>
</feature>
<dbReference type="RefSeq" id="WP_184618967.1">
    <property type="nucleotide sequence ID" value="NZ_JACHEX010000001.1"/>
</dbReference>
<dbReference type="InterPro" id="IPR014729">
    <property type="entry name" value="Rossmann-like_a/b/a_fold"/>
</dbReference>
<gene>
    <name evidence="3" type="ORF">HNP65_000723</name>
</gene>
<dbReference type="EMBL" id="JACHEX010000001">
    <property type="protein sequence ID" value="MBB6062301.1"/>
    <property type="molecule type" value="Genomic_DNA"/>
</dbReference>
<dbReference type="PANTHER" id="PTHR30336">
    <property type="entry name" value="INNER MEMBRANE PROTEIN, PROBABLE PERMEASE"/>
    <property type="match status" value="1"/>
</dbReference>
<evidence type="ECO:0000313" key="4">
    <source>
        <dbReference type="Proteomes" id="UP000555828"/>
    </source>
</evidence>
<keyword evidence="1" id="KW-0472">Membrane</keyword>
<dbReference type="GO" id="GO:0043164">
    <property type="term" value="P:Gram-negative-bacterium-type cell wall biogenesis"/>
    <property type="evidence" value="ECO:0007669"/>
    <property type="project" value="TreeGrafter"/>
</dbReference>
<name>A0A841GUF7_9BACT</name>
<feature type="domain" description="DUF218" evidence="2">
    <location>
        <begin position="77"/>
        <end position="236"/>
    </location>
</feature>
<reference evidence="3 4" key="1">
    <citation type="submission" date="2020-08" db="EMBL/GenBank/DDBJ databases">
        <title>Genomic Encyclopedia of Type Strains, Phase IV (KMG-IV): sequencing the most valuable type-strain genomes for metagenomic binning, comparative biology and taxonomic classification.</title>
        <authorList>
            <person name="Goeker M."/>
        </authorList>
    </citation>
    <scope>NUCLEOTIDE SEQUENCE [LARGE SCALE GENOMIC DNA]</scope>
    <source>
        <strain evidence="3 4">DSM 13481</strain>
    </source>
</reference>
<feature type="transmembrane region" description="Helical" evidence="1">
    <location>
        <begin position="36"/>
        <end position="59"/>
    </location>
</feature>
<evidence type="ECO:0000313" key="3">
    <source>
        <dbReference type="EMBL" id="MBB6062301.1"/>
    </source>
</evidence>
<dbReference type="PANTHER" id="PTHR30336:SF4">
    <property type="entry name" value="ENVELOPE BIOGENESIS FACTOR ELYC"/>
    <property type="match status" value="1"/>
</dbReference>
<dbReference type="AlphaFoldDB" id="A0A841GUF7"/>
<dbReference type="Pfam" id="PF02698">
    <property type="entry name" value="DUF218"/>
    <property type="match status" value="1"/>
</dbReference>
<dbReference type="GO" id="GO:0000270">
    <property type="term" value="P:peptidoglycan metabolic process"/>
    <property type="evidence" value="ECO:0007669"/>
    <property type="project" value="TreeGrafter"/>
</dbReference>
<dbReference type="Proteomes" id="UP000555828">
    <property type="component" value="Unassembled WGS sequence"/>
</dbReference>
<protein>
    <submittedName>
        <fullName evidence="3">Uncharacterized SAM-binding protein YcdF (DUF218 family)</fullName>
    </submittedName>
</protein>
<accession>A0A841GUF7</accession>
<sequence>MIYLYKFIGSFVQFPGILIVFFSLLTIYYFLKKRQIWRFFLILSIVFYLISSPFFVYFLSKSFYIKEKNIPDSQNSVIVILGGGITFFDGKYEVGNHTLKRLLKGFETYKKTNAPIIISGGVIGKGISESTIMKKILVTFGVNINDIIVEDKARTTKENAIFVSKLSKEQNFENIILVTSFLHMKRSIMLFEKYSKKNIIPIVCDYPIDYRNSFLDYLPSAEALYTFSQITHEFFGILKGG</sequence>
<evidence type="ECO:0000259" key="2">
    <source>
        <dbReference type="Pfam" id="PF02698"/>
    </source>
</evidence>